<gene>
    <name evidence="8" type="ORF">BHQ21_12545</name>
</gene>
<dbReference type="GO" id="GO:0009055">
    <property type="term" value="F:electron transfer activity"/>
    <property type="evidence" value="ECO:0007669"/>
    <property type="project" value="TreeGrafter"/>
</dbReference>
<evidence type="ECO:0000256" key="1">
    <source>
        <dbReference type="ARBA" id="ARBA00004651"/>
    </source>
</evidence>
<evidence type="ECO:0000256" key="6">
    <source>
        <dbReference type="ARBA" id="ARBA00023136"/>
    </source>
</evidence>
<dbReference type="GO" id="GO:0016682">
    <property type="term" value="F:oxidoreductase activity, acting on diphenols and related substances as donors, oxygen as acceptor"/>
    <property type="evidence" value="ECO:0007669"/>
    <property type="project" value="TreeGrafter"/>
</dbReference>
<feature type="transmembrane region" description="Helical" evidence="7">
    <location>
        <begin position="199"/>
        <end position="219"/>
    </location>
</feature>
<sequence>MAGLVAVLLFVGVVSYAVLGGADFGAGFWDLAAGGTQRGKAPRALIDSCVAPVWEANHIWLIYSIVMLWSGFPTAFAAITTTLYLPLMVAALGIVLRGAGFAFRKETMVTPERRFYGVVFAASSVLTPYCFGAIAGAVASGRVPSGGYGDPVRSWVNPASALGGVLAVLACAFLAATYLTVAASRAGDEKLTGYFRRRALAAGGASGAVSLVGIAILRADAPRLFTDLTHVGLPLVTAAGLGGVASIGMLMRQRFVGVRETAAAAVAAVVAGWGVSQYPNLLGTHLTVGEAAAPRATLAILVAVACAAVVLVLPPLLALFRLAAVPSAVDDPQQR</sequence>
<feature type="transmembrane region" description="Helical" evidence="7">
    <location>
        <begin position="262"/>
        <end position="278"/>
    </location>
</feature>
<dbReference type="STRING" id="243061.AWC25_11350"/>
<dbReference type="InterPro" id="IPR003317">
    <property type="entry name" value="Cyt-d_oxidase_su2"/>
</dbReference>
<dbReference type="PANTHER" id="PTHR43141:SF4">
    <property type="entry name" value="CYTOCHROME BD2 SUBUNIT II"/>
    <property type="match status" value="1"/>
</dbReference>
<feature type="transmembrane region" description="Helical" evidence="7">
    <location>
        <begin position="159"/>
        <end position="179"/>
    </location>
</feature>
<dbReference type="GO" id="GO:0005886">
    <property type="term" value="C:plasma membrane"/>
    <property type="evidence" value="ECO:0007669"/>
    <property type="project" value="UniProtKB-SubCell"/>
</dbReference>
<feature type="transmembrane region" description="Helical" evidence="7">
    <location>
        <begin position="115"/>
        <end position="139"/>
    </location>
</feature>
<reference evidence="9" key="1">
    <citation type="submission" date="2016-09" db="EMBL/GenBank/DDBJ databases">
        <authorList>
            <person name="Greninger A.L."/>
            <person name="Jerome K.R."/>
            <person name="Mcnair B."/>
            <person name="Wallis C."/>
            <person name="Fang F."/>
        </authorList>
    </citation>
    <scope>NUCLEOTIDE SEQUENCE [LARGE SCALE GENOMIC DNA]</scope>
    <source>
        <strain evidence="9">BC1_M4</strain>
    </source>
</reference>
<comment type="caution">
    <text evidence="8">The sequence shown here is derived from an EMBL/GenBank/DDBJ whole genome shotgun (WGS) entry which is preliminary data.</text>
</comment>
<feature type="transmembrane region" description="Helical" evidence="7">
    <location>
        <begin position="298"/>
        <end position="320"/>
    </location>
</feature>
<organism evidence="8 9">
    <name type="scientific">Mycobacterium sherrisii</name>
    <dbReference type="NCBI Taxonomy" id="243061"/>
    <lineage>
        <taxon>Bacteria</taxon>
        <taxon>Bacillati</taxon>
        <taxon>Actinomycetota</taxon>
        <taxon>Actinomycetes</taxon>
        <taxon>Mycobacteriales</taxon>
        <taxon>Mycobacteriaceae</taxon>
        <taxon>Mycobacterium</taxon>
        <taxon>Mycobacterium simiae complex</taxon>
    </lineage>
</organism>
<dbReference type="PANTHER" id="PTHR43141">
    <property type="entry name" value="CYTOCHROME BD2 SUBUNIT II"/>
    <property type="match status" value="1"/>
</dbReference>
<dbReference type="Proteomes" id="UP000094224">
    <property type="component" value="Unassembled WGS sequence"/>
</dbReference>
<proteinExistence type="inferred from homology"/>
<keyword evidence="3" id="KW-1003">Cell membrane</keyword>
<feature type="transmembrane region" description="Helical" evidence="7">
    <location>
        <begin position="75"/>
        <end position="103"/>
    </location>
</feature>
<dbReference type="GO" id="GO:0019646">
    <property type="term" value="P:aerobic electron transport chain"/>
    <property type="evidence" value="ECO:0007669"/>
    <property type="project" value="TreeGrafter"/>
</dbReference>
<dbReference type="AlphaFoldDB" id="A0A1E3SV76"/>
<comment type="similarity">
    <text evidence="2">Belongs to the cytochrome ubiquinol oxidase subunit 2 family.</text>
</comment>
<dbReference type="EMBL" id="MIHC01000019">
    <property type="protein sequence ID" value="ODR06061.1"/>
    <property type="molecule type" value="Genomic_DNA"/>
</dbReference>
<dbReference type="GO" id="GO:0070069">
    <property type="term" value="C:cytochrome complex"/>
    <property type="evidence" value="ECO:0007669"/>
    <property type="project" value="TreeGrafter"/>
</dbReference>
<comment type="subcellular location">
    <subcellularLocation>
        <location evidence="1">Cell membrane</location>
        <topology evidence="1">Multi-pass membrane protein</topology>
    </subcellularLocation>
</comment>
<evidence type="ECO:0000256" key="3">
    <source>
        <dbReference type="ARBA" id="ARBA00022475"/>
    </source>
</evidence>
<evidence type="ECO:0000256" key="4">
    <source>
        <dbReference type="ARBA" id="ARBA00022692"/>
    </source>
</evidence>
<evidence type="ECO:0000256" key="5">
    <source>
        <dbReference type="ARBA" id="ARBA00022989"/>
    </source>
</evidence>
<accession>A0A1E3SV76</accession>
<keyword evidence="5 7" id="KW-1133">Transmembrane helix</keyword>
<name>A0A1E3SV76_9MYCO</name>
<evidence type="ECO:0000256" key="7">
    <source>
        <dbReference type="SAM" id="Phobius"/>
    </source>
</evidence>
<dbReference type="OrthoDB" id="9776710at2"/>
<dbReference type="Pfam" id="PF02322">
    <property type="entry name" value="Cyt_bd_oxida_II"/>
    <property type="match status" value="1"/>
</dbReference>
<protein>
    <submittedName>
        <fullName evidence="8">Cytochrome D ubiquinol oxidase subunit II</fullName>
    </submittedName>
</protein>
<feature type="transmembrane region" description="Helical" evidence="7">
    <location>
        <begin position="231"/>
        <end position="250"/>
    </location>
</feature>
<evidence type="ECO:0000313" key="8">
    <source>
        <dbReference type="EMBL" id="ODR06061.1"/>
    </source>
</evidence>
<keyword evidence="6 7" id="KW-0472">Membrane</keyword>
<keyword evidence="9" id="KW-1185">Reference proteome</keyword>
<evidence type="ECO:0000313" key="9">
    <source>
        <dbReference type="Proteomes" id="UP000094224"/>
    </source>
</evidence>
<keyword evidence="4 7" id="KW-0812">Transmembrane</keyword>
<evidence type="ECO:0000256" key="2">
    <source>
        <dbReference type="ARBA" id="ARBA00007543"/>
    </source>
</evidence>